<evidence type="ECO:0000313" key="2">
    <source>
        <dbReference type="EMBL" id="SFB17831.1"/>
    </source>
</evidence>
<dbReference type="EMBL" id="FOJU01000009">
    <property type="protein sequence ID" value="SFB17831.1"/>
    <property type="molecule type" value="Genomic_DNA"/>
</dbReference>
<keyword evidence="3" id="KW-1185">Reference proteome</keyword>
<dbReference type="OrthoDB" id="9771846at2"/>
<dbReference type="Pfam" id="PF13524">
    <property type="entry name" value="Glyco_trans_1_2"/>
    <property type="match status" value="1"/>
</dbReference>
<dbReference type="Proteomes" id="UP000198796">
    <property type="component" value="Unassembled WGS sequence"/>
</dbReference>
<sequence length="303" mass="34429">MRAVRLCLPCPPPEPGKSWGDWFFARSLGRSFERAGIRVRFDFFSLRRRKGKWTWPTRWPIPGEVDLVIRGSRPYRPVMGRRLFIWLISQAETASEEELASARHVFVASQPYAEKLAAKGISASFLPQCTDAEIFRPRPPASELRSELLFVGNRRKYAPRPVVELARATGHELAVWGRGWEGILPENVFRGSAIENDDLSGHYASARVVLNDHTEGMRKEGFLSNRAYDVLASARPILTEKMPGIPVDLQEALYLYTPETFTEVLERALAEADQDREEMANYVRSNHDFSNRAARIVEVATNV</sequence>
<reference evidence="2 3" key="1">
    <citation type="submission" date="2016-10" db="EMBL/GenBank/DDBJ databases">
        <authorList>
            <person name="de Groot N.N."/>
        </authorList>
    </citation>
    <scope>NUCLEOTIDE SEQUENCE [LARGE SCALE GENOMIC DNA]</scope>
    <source>
        <strain evidence="2 3">DSM 29316</strain>
    </source>
</reference>
<dbReference type="STRING" id="871651.SAMN05421688_3439"/>
<dbReference type="AlphaFoldDB" id="A0A1I0YX27"/>
<feature type="domain" description="Spore protein YkvP/CgeB glycosyl transferase-like" evidence="1">
    <location>
        <begin position="164"/>
        <end position="297"/>
    </location>
</feature>
<evidence type="ECO:0000313" key="3">
    <source>
        <dbReference type="Proteomes" id="UP000198796"/>
    </source>
</evidence>
<organism evidence="2 3">
    <name type="scientific">Poseidonocella pacifica</name>
    <dbReference type="NCBI Taxonomy" id="871651"/>
    <lineage>
        <taxon>Bacteria</taxon>
        <taxon>Pseudomonadati</taxon>
        <taxon>Pseudomonadota</taxon>
        <taxon>Alphaproteobacteria</taxon>
        <taxon>Rhodobacterales</taxon>
        <taxon>Roseobacteraceae</taxon>
        <taxon>Poseidonocella</taxon>
    </lineage>
</organism>
<gene>
    <name evidence="2" type="ORF">SAMN05421688_3439</name>
</gene>
<accession>A0A1I0YX27</accession>
<name>A0A1I0YX27_9RHOB</name>
<evidence type="ECO:0000259" key="1">
    <source>
        <dbReference type="Pfam" id="PF13524"/>
    </source>
</evidence>
<dbReference type="InterPro" id="IPR055259">
    <property type="entry name" value="YkvP/CgeB_Glyco_trans-like"/>
</dbReference>
<dbReference type="RefSeq" id="WP_092066950.1">
    <property type="nucleotide sequence ID" value="NZ_FOJU01000009.1"/>
</dbReference>
<protein>
    <recommendedName>
        <fullName evidence="1">Spore protein YkvP/CgeB glycosyl transferase-like domain-containing protein</fullName>
    </recommendedName>
</protein>
<proteinExistence type="predicted"/>